<dbReference type="GO" id="GO:0016616">
    <property type="term" value="F:oxidoreductase activity, acting on the CH-OH group of donors, NAD or NADP as acceptor"/>
    <property type="evidence" value="ECO:0007669"/>
    <property type="project" value="TreeGrafter"/>
</dbReference>
<dbReference type="GO" id="GO:0016853">
    <property type="term" value="F:isomerase activity"/>
    <property type="evidence" value="ECO:0007669"/>
    <property type="project" value="UniProtKB-KW"/>
</dbReference>
<evidence type="ECO:0000313" key="5">
    <source>
        <dbReference type="Proteomes" id="UP000315010"/>
    </source>
</evidence>
<dbReference type="Pfam" id="PF01370">
    <property type="entry name" value="Epimerase"/>
    <property type="match status" value="1"/>
</dbReference>
<comment type="caution">
    <text evidence="4">The sequence shown here is derived from an EMBL/GenBank/DDBJ whole genome shotgun (WGS) entry which is preliminary data.</text>
</comment>
<evidence type="ECO:0000313" key="4">
    <source>
        <dbReference type="EMBL" id="TWT80521.1"/>
    </source>
</evidence>
<dbReference type="InterPro" id="IPR036291">
    <property type="entry name" value="NAD(P)-bd_dom_sf"/>
</dbReference>
<dbReference type="AlphaFoldDB" id="A0A5C5Z140"/>
<protein>
    <submittedName>
        <fullName evidence="4">3 beta-hydroxysteroid dehydrogenase/Delta 5--&gt;4-isomerase</fullName>
    </submittedName>
</protein>
<evidence type="ECO:0000256" key="2">
    <source>
        <dbReference type="ARBA" id="ARBA00023445"/>
    </source>
</evidence>
<evidence type="ECO:0000256" key="1">
    <source>
        <dbReference type="ARBA" id="ARBA00023002"/>
    </source>
</evidence>
<feature type="domain" description="NAD-dependent epimerase/dehydratase" evidence="3">
    <location>
        <begin position="6"/>
        <end position="244"/>
    </location>
</feature>
<proteinExistence type="inferred from homology"/>
<dbReference type="RefSeq" id="WP_146395616.1">
    <property type="nucleotide sequence ID" value="NZ_SJPJ01000001.1"/>
</dbReference>
<accession>A0A5C5Z140</accession>
<dbReference type="PANTHER" id="PTHR10366">
    <property type="entry name" value="NAD DEPENDENT EPIMERASE/DEHYDRATASE"/>
    <property type="match status" value="1"/>
</dbReference>
<gene>
    <name evidence="4" type="ORF">CA13_19660</name>
</gene>
<sequence length="338" mass="36127">MSKETVLLTGISGYIGLHCAKKLLNNGFEVRGSVRNTAKGKKVHETLAAASVDTTNLTTVELNLTSDKGWDEATKGCDYVMHVASPYVIADPKSEDEVIAPAVDGTLRALRAAKKSGVKRVVLTSSALAMMGSMKTGTFGPQDWTDTDSKQISTYTKSKTLAEKAAWDFVAKQSADSVMEMVSVNPGAVFGPPIGTDISGQSMTMIDKMLRGKMPMVGDVSMPMVDVRDLAQLHVQALTNSNAAGKRIIGAAAKPNRIVKIAEILRSKGYKGPKARVAPNFLLRIMSLFDAEAKGMVGLLGTNVQADNSETRELFEWNPRPFSESVLDTAAAIEAISA</sequence>
<dbReference type="FunFam" id="3.40.50.720:FF:000336">
    <property type="entry name" value="Aldehyde reductase"/>
    <property type="match status" value="1"/>
</dbReference>
<dbReference type="InterPro" id="IPR001509">
    <property type="entry name" value="Epimerase_deHydtase"/>
</dbReference>
<dbReference type="SUPFAM" id="SSF51735">
    <property type="entry name" value="NAD(P)-binding Rossmann-fold domains"/>
    <property type="match status" value="1"/>
</dbReference>
<dbReference type="PANTHER" id="PTHR10366:SF564">
    <property type="entry name" value="STEROL-4-ALPHA-CARBOXYLATE 3-DEHYDROGENASE, DECARBOXYLATING"/>
    <property type="match status" value="1"/>
</dbReference>
<evidence type="ECO:0000259" key="3">
    <source>
        <dbReference type="Pfam" id="PF01370"/>
    </source>
</evidence>
<keyword evidence="1" id="KW-0560">Oxidoreductase</keyword>
<organism evidence="4 5">
    <name type="scientific">Novipirellula herctigrandis</name>
    <dbReference type="NCBI Taxonomy" id="2527986"/>
    <lineage>
        <taxon>Bacteria</taxon>
        <taxon>Pseudomonadati</taxon>
        <taxon>Planctomycetota</taxon>
        <taxon>Planctomycetia</taxon>
        <taxon>Pirellulales</taxon>
        <taxon>Pirellulaceae</taxon>
        <taxon>Novipirellula</taxon>
    </lineage>
</organism>
<keyword evidence="5" id="KW-1185">Reference proteome</keyword>
<dbReference type="OrthoDB" id="9801056at2"/>
<dbReference type="InterPro" id="IPR050425">
    <property type="entry name" value="NAD(P)_dehydrat-like"/>
</dbReference>
<dbReference type="Gene3D" id="3.40.50.720">
    <property type="entry name" value="NAD(P)-binding Rossmann-like Domain"/>
    <property type="match status" value="1"/>
</dbReference>
<dbReference type="Proteomes" id="UP000315010">
    <property type="component" value="Unassembled WGS sequence"/>
</dbReference>
<dbReference type="EMBL" id="SJPJ01000001">
    <property type="protein sequence ID" value="TWT80521.1"/>
    <property type="molecule type" value="Genomic_DNA"/>
</dbReference>
<name>A0A5C5Z140_9BACT</name>
<reference evidence="4 5" key="1">
    <citation type="submission" date="2019-02" db="EMBL/GenBank/DDBJ databases">
        <title>Deep-cultivation of Planctomycetes and their phenomic and genomic characterization uncovers novel biology.</title>
        <authorList>
            <person name="Wiegand S."/>
            <person name="Jogler M."/>
            <person name="Boedeker C."/>
            <person name="Pinto D."/>
            <person name="Vollmers J."/>
            <person name="Rivas-Marin E."/>
            <person name="Kohn T."/>
            <person name="Peeters S.H."/>
            <person name="Heuer A."/>
            <person name="Rast P."/>
            <person name="Oberbeckmann S."/>
            <person name="Bunk B."/>
            <person name="Jeske O."/>
            <person name="Meyerdierks A."/>
            <person name="Storesund J.E."/>
            <person name="Kallscheuer N."/>
            <person name="Luecker S."/>
            <person name="Lage O.M."/>
            <person name="Pohl T."/>
            <person name="Merkel B.J."/>
            <person name="Hornburger P."/>
            <person name="Mueller R.-W."/>
            <person name="Bruemmer F."/>
            <person name="Labrenz M."/>
            <person name="Spormann A.M."/>
            <person name="Op Den Camp H."/>
            <person name="Overmann J."/>
            <person name="Amann R."/>
            <person name="Jetten M.S.M."/>
            <person name="Mascher T."/>
            <person name="Medema M.H."/>
            <person name="Devos D.P."/>
            <person name="Kaster A.-K."/>
            <person name="Ovreas L."/>
            <person name="Rohde M."/>
            <person name="Galperin M.Y."/>
            <person name="Jogler C."/>
        </authorList>
    </citation>
    <scope>NUCLEOTIDE SEQUENCE [LARGE SCALE GENOMIC DNA]</scope>
    <source>
        <strain evidence="4 5">CA13</strain>
    </source>
</reference>
<keyword evidence="4" id="KW-0413">Isomerase</keyword>
<comment type="similarity">
    <text evidence="2">Belongs to the NAD(P)-dependent epimerase/dehydratase family. Dihydroflavonol-4-reductase subfamily.</text>
</comment>